<reference evidence="3" key="1">
    <citation type="journal article" date="2019" name="Int. J. Syst. Evol. Microbiol.">
        <title>The Global Catalogue of Microorganisms (GCM) 10K type strain sequencing project: providing services to taxonomists for standard genome sequencing and annotation.</title>
        <authorList>
            <consortium name="The Broad Institute Genomics Platform"/>
            <consortium name="The Broad Institute Genome Sequencing Center for Infectious Disease"/>
            <person name="Wu L."/>
            <person name="Ma J."/>
        </authorList>
    </citation>
    <scope>NUCLEOTIDE SEQUENCE [LARGE SCALE GENOMIC DNA]</scope>
    <source>
        <strain evidence="3">CGMCC 1.12664</strain>
    </source>
</reference>
<evidence type="ECO:0000313" key="3">
    <source>
        <dbReference type="Proteomes" id="UP000612855"/>
    </source>
</evidence>
<keyword evidence="1" id="KW-0812">Transmembrane</keyword>
<gene>
    <name evidence="2" type="ORF">GCM10011360_37500</name>
</gene>
<organism evidence="2 3">
    <name type="scientific">Primorskyibacter flagellatus</name>
    <dbReference type="NCBI Taxonomy" id="1387277"/>
    <lineage>
        <taxon>Bacteria</taxon>
        <taxon>Pseudomonadati</taxon>
        <taxon>Pseudomonadota</taxon>
        <taxon>Alphaproteobacteria</taxon>
        <taxon>Rhodobacterales</taxon>
        <taxon>Roseobacteraceae</taxon>
        <taxon>Primorskyibacter</taxon>
    </lineage>
</organism>
<sequence length="197" mass="21406">MPRTASQSHALSDVLDALQNSLNRQKVTIGDIVDHLGRASFASIMLIFSLISTSPASAIPGVTAAVAMLVLLLIVQMMAGRDSVWLPGFITRKPLDAKKVEGGVRWIRGPVEWVEKLLKPRLTFLFHRPWLWLPMILIAGLTLFMPFMEVVPMSGSLASAVIALFAASLLTRDGVLACVSLCLLLVVPVAIYVIEFG</sequence>
<feature type="transmembrane region" description="Helical" evidence="1">
    <location>
        <begin position="129"/>
        <end position="147"/>
    </location>
</feature>
<comment type="caution">
    <text evidence="2">The sequence shown here is derived from an EMBL/GenBank/DDBJ whole genome shotgun (WGS) entry which is preliminary data.</text>
</comment>
<feature type="transmembrane region" description="Helical" evidence="1">
    <location>
        <begin position="153"/>
        <end position="170"/>
    </location>
</feature>
<dbReference type="EMBL" id="BMFJ01000002">
    <property type="protein sequence ID" value="GGE46755.1"/>
    <property type="molecule type" value="Genomic_DNA"/>
</dbReference>
<evidence type="ECO:0000256" key="1">
    <source>
        <dbReference type="SAM" id="Phobius"/>
    </source>
</evidence>
<proteinExistence type="predicted"/>
<dbReference type="PANTHER" id="PTHR41795">
    <property type="entry name" value="EXOPOLYSACCHARIDE SYNTHESIS PROTEIN"/>
    <property type="match status" value="1"/>
</dbReference>
<name>A0A917AEX8_9RHOB</name>
<keyword evidence="1" id="KW-1133">Transmembrane helix</keyword>
<dbReference type="PIRSF" id="PIRSF033239">
    <property type="entry name" value="ExoD"/>
    <property type="match status" value="1"/>
</dbReference>
<dbReference type="AlphaFoldDB" id="A0A917AEX8"/>
<evidence type="ECO:0000313" key="2">
    <source>
        <dbReference type="EMBL" id="GGE46755.1"/>
    </source>
</evidence>
<keyword evidence="1" id="KW-0472">Membrane</keyword>
<feature type="transmembrane region" description="Helical" evidence="1">
    <location>
        <begin position="175"/>
        <end position="194"/>
    </location>
</feature>
<keyword evidence="3" id="KW-1185">Reference proteome</keyword>
<feature type="transmembrane region" description="Helical" evidence="1">
    <location>
        <begin position="57"/>
        <end position="75"/>
    </location>
</feature>
<dbReference type="Pfam" id="PF06055">
    <property type="entry name" value="ExoD"/>
    <property type="match status" value="1"/>
</dbReference>
<protein>
    <submittedName>
        <fullName evidence="2">Exopolysaccharide biosynthesis protein ExoD</fullName>
    </submittedName>
</protein>
<dbReference type="InterPro" id="IPR010331">
    <property type="entry name" value="ExoD"/>
</dbReference>
<dbReference type="RefSeq" id="WP_188479346.1">
    <property type="nucleotide sequence ID" value="NZ_BMFJ01000002.1"/>
</dbReference>
<dbReference type="Proteomes" id="UP000612855">
    <property type="component" value="Unassembled WGS sequence"/>
</dbReference>
<accession>A0A917AEX8</accession>
<dbReference type="PANTHER" id="PTHR41795:SF1">
    <property type="entry name" value="EXOPOLYSACCHARIDE SYNTHESIS PROTEIN"/>
    <property type="match status" value="1"/>
</dbReference>